<evidence type="ECO:0000313" key="2">
    <source>
        <dbReference type="EMBL" id="RDD83671.1"/>
    </source>
</evidence>
<dbReference type="EMBL" id="QQAH01000001">
    <property type="protein sequence ID" value="RDD83671.1"/>
    <property type="molecule type" value="Genomic_DNA"/>
</dbReference>
<evidence type="ECO:0008006" key="4">
    <source>
        <dbReference type="Google" id="ProtNLM"/>
    </source>
</evidence>
<name>A0A369UT30_9GAMM</name>
<sequence>MHPLLALLLTAGALFLWGPLLFLGYLASGHGSDAGLAFFELAMVACPIGAVMLIVHAALDKPWKRPFRRAWFFWLQMLAIGLIGISFTSSFFHQWLYGHQQASWDEGVERAQEPKGVMQAALLHDDDASFAKAYKICGRYCLLGEWLPKAIAAHAPRIVGVLLEGVTKRTYKDDFLNTADHMGTCKDGVYYEGYFALPGRAGASGDMAIIEQFLPQWDRDQVQEAFVGAAFGNHVEIMRALIAHGANPHQPIDQHPPAQVATDSASSAAMRSGAVEALRWLSEQGVRVDSHYEQDLVWESFDEWIQHSPRAVWTGQLEAMLDTLARLGTVPAHRSHGRSLGRAADDGDALLAHALLRHGAVVESVDEDYSRGMLQALLKGPADQLGRDDGTHILSCHDDSGAD</sequence>
<evidence type="ECO:0000256" key="1">
    <source>
        <dbReference type="SAM" id="Phobius"/>
    </source>
</evidence>
<organism evidence="2 3">
    <name type="scientific">Dyella tabacisoli</name>
    <dbReference type="NCBI Taxonomy" id="2282381"/>
    <lineage>
        <taxon>Bacteria</taxon>
        <taxon>Pseudomonadati</taxon>
        <taxon>Pseudomonadota</taxon>
        <taxon>Gammaproteobacteria</taxon>
        <taxon>Lysobacterales</taxon>
        <taxon>Rhodanobacteraceae</taxon>
        <taxon>Dyella</taxon>
    </lineage>
</organism>
<dbReference type="SUPFAM" id="SSF48403">
    <property type="entry name" value="Ankyrin repeat"/>
    <property type="match status" value="1"/>
</dbReference>
<dbReference type="Proteomes" id="UP000253782">
    <property type="component" value="Unassembled WGS sequence"/>
</dbReference>
<feature type="transmembrane region" description="Helical" evidence="1">
    <location>
        <begin position="41"/>
        <end position="59"/>
    </location>
</feature>
<comment type="caution">
    <text evidence="2">The sequence shown here is derived from an EMBL/GenBank/DDBJ whole genome shotgun (WGS) entry which is preliminary data.</text>
</comment>
<dbReference type="InterPro" id="IPR036770">
    <property type="entry name" value="Ankyrin_rpt-contain_sf"/>
</dbReference>
<feature type="transmembrane region" description="Helical" evidence="1">
    <location>
        <begin position="71"/>
        <end position="92"/>
    </location>
</feature>
<proteinExistence type="predicted"/>
<keyword evidence="3" id="KW-1185">Reference proteome</keyword>
<dbReference type="AlphaFoldDB" id="A0A369UT30"/>
<gene>
    <name evidence="2" type="ORF">DVJ77_03605</name>
</gene>
<accession>A0A369UT30</accession>
<keyword evidence="1" id="KW-1133">Transmembrane helix</keyword>
<evidence type="ECO:0000313" key="3">
    <source>
        <dbReference type="Proteomes" id="UP000253782"/>
    </source>
</evidence>
<keyword evidence="1" id="KW-0472">Membrane</keyword>
<protein>
    <recommendedName>
        <fullName evidence="4">Ankyrin repeat domain-containing protein</fullName>
    </recommendedName>
</protein>
<dbReference type="Gene3D" id="1.25.40.20">
    <property type="entry name" value="Ankyrin repeat-containing domain"/>
    <property type="match status" value="1"/>
</dbReference>
<keyword evidence="1" id="KW-0812">Transmembrane</keyword>
<reference evidence="2 3" key="1">
    <citation type="submission" date="2018-07" db="EMBL/GenBank/DDBJ databases">
        <title>Dyella tabacisoli L4-6T, whole genome shotgun sequence.</title>
        <authorList>
            <person name="Zhou X.-K."/>
            <person name="Li W.-J."/>
            <person name="Duan Y.-Q."/>
        </authorList>
    </citation>
    <scope>NUCLEOTIDE SEQUENCE [LARGE SCALE GENOMIC DNA]</scope>
    <source>
        <strain evidence="2 3">L4-6</strain>
    </source>
</reference>